<dbReference type="RefSeq" id="WP_130039690.1">
    <property type="nucleotide sequence ID" value="NZ_JACCEV010000002.1"/>
</dbReference>
<dbReference type="PROSITE" id="PS50075">
    <property type="entry name" value="CARRIER"/>
    <property type="match status" value="1"/>
</dbReference>
<dbReference type="SUPFAM" id="SSF47336">
    <property type="entry name" value="ACP-like"/>
    <property type="match status" value="1"/>
</dbReference>
<evidence type="ECO:0000259" key="1">
    <source>
        <dbReference type="PROSITE" id="PS50075"/>
    </source>
</evidence>
<evidence type="ECO:0000313" key="2">
    <source>
        <dbReference type="EMBL" id="NYT86161.1"/>
    </source>
</evidence>
<dbReference type="Proteomes" id="UP000554144">
    <property type="component" value="Unassembled WGS sequence"/>
</dbReference>
<dbReference type="EMBL" id="JACCEV010000002">
    <property type="protein sequence ID" value="NYT86161.1"/>
    <property type="molecule type" value="Genomic_DNA"/>
</dbReference>
<comment type="caution">
    <text evidence="2">The sequence shown here is derived from an EMBL/GenBank/DDBJ whole genome shotgun (WGS) entry which is preliminary data.</text>
</comment>
<protein>
    <submittedName>
        <fullName evidence="2">Phosphopantetheine-binding protein</fullName>
    </submittedName>
</protein>
<dbReference type="Pfam" id="PF00550">
    <property type="entry name" value="PP-binding"/>
    <property type="match status" value="1"/>
</dbReference>
<accession>A0A853GV33</accession>
<dbReference type="AlphaFoldDB" id="A0A853GV33"/>
<dbReference type="InterPro" id="IPR036736">
    <property type="entry name" value="ACP-like_sf"/>
</dbReference>
<proteinExistence type="predicted"/>
<dbReference type="OrthoDB" id="2455700at2"/>
<gene>
    <name evidence="2" type="ORF">H0A62_11140</name>
</gene>
<feature type="domain" description="Carrier" evidence="1">
    <location>
        <begin position="1"/>
        <end position="77"/>
    </location>
</feature>
<organism evidence="2 3">
    <name type="scientific">Pollutimonas harenae</name>
    <dbReference type="NCBI Taxonomy" id="657015"/>
    <lineage>
        <taxon>Bacteria</taxon>
        <taxon>Pseudomonadati</taxon>
        <taxon>Pseudomonadota</taxon>
        <taxon>Betaproteobacteria</taxon>
        <taxon>Burkholderiales</taxon>
        <taxon>Alcaligenaceae</taxon>
        <taxon>Pollutimonas</taxon>
    </lineage>
</organism>
<dbReference type="InterPro" id="IPR009081">
    <property type="entry name" value="PP-bd_ACP"/>
</dbReference>
<keyword evidence="3" id="KW-1185">Reference proteome</keyword>
<dbReference type="Gene3D" id="1.10.1200.10">
    <property type="entry name" value="ACP-like"/>
    <property type="match status" value="1"/>
</dbReference>
<reference evidence="2 3" key="1">
    <citation type="submission" date="2020-07" db="EMBL/GenBank/DDBJ databases">
        <title>Taxonomic revisions and descriptions of new bacterial species based on genomic comparisons in the high-G+C-content subgroup of the family Alcaligenaceae.</title>
        <authorList>
            <person name="Szabo A."/>
            <person name="Felfoldi T."/>
        </authorList>
    </citation>
    <scope>NUCLEOTIDE SEQUENCE [LARGE SCALE GENOMIC DNA]</scope>
    <source>
        <strain evidence="2 3">DSM 25667</strain>
    </source>
</reference>
<name>A0A853GV33_9BURK</name>
<evidence type="ECO:0000313" key="3">
    <source>
        <dbReference type="Proteomes" id="UP000554144"/>
    </source>
</evidence>
<sequence length="79" mass="8792">MNTPLTLESMRADIARVLHEDPSEIGNDDNLMDLGLDSMRTMTLASQWRDVGVNIDFSEMALNATLGHWWSLAESAQQG</sequence>